<evidence type="ECO:0000256" key="6">
    <source>
        <dbReference type="SAM" id="MobiDB-lite"/>
    </source>
</evidence>
<feature type="transmembrane region" description="Helical" evidence="7">
    <location>
        <begin position="275"/>
        <end position="295"/>
    </location>
</feature>
<dbReference type="InterPro" id="IPR020846">
    <property type="entry name" value="MFS_dom"/>
</dbReference>
<feature type="transmembrane region" description="Helical" evidence="7">
    <location>
        <begin position="172"/>
        <end position="192"/>
    </location>
</feature>
<feature type="transmembrane region" description="Helical" evidence="7">
    <location>
        <begin position="396"/>
        <end position="415"/>
    </location>
</feature>
<evidence type="ECO:0000313" key="10">
    <source>
        <dbReference type="Proteomes" id="UP001494902"/>
    </source>
</evidence>
<evidence type="ECO:0000256" key="4">
    <source>
        <dbReference type="ARBA" id="ARBA00022989"/>
    </source>
</evidence>
<reference evidence="9 10" key="1">
    <citation type="submission" date="2024-03" db="EMBL/GenBank/DDBJ databases">
        <title>Draft genome sequence of Pseudonocardia nematodicida JCM 31783.</title>
        <authorList>
            <person name="Butdee W."/>
            <person name="Duangmal K."/>
        </authorList>
    </citation>
    <scope>NUCLEOTIDE SEQUENCE [LARGE SCALE GENOMIC DNA]</scope>
    <source>
        <strain evidence="9 10">JCM 31783</strain>
    </source>
</reference>
<feature type="transmembrane region" description="Helical" evidence="7">
    <location>
        <begin position="360"/>
        <end position="384"/>
    </location>
</feature>
<feature type="transmembrane region" description="Helical" evidence="7">
    <location>
        <begin position="140"/>
        <end position="160"/>
    </location>
</feature>
<gene>
    <name evidence="9" type="ORF">WIS52_23675</name>
</gene>
<sequence length="445" mass="48087">MEQATGKIMRRIVPLFAVMMLCNQLNRSNIGYAQHYLEADLGIGAAAYGLGAGLFFIAYTIFEVPSNMLLERFGPRIWLSRICISWGLISAGMMFVQGPTSFYVLRFLLGVAEAGFVPAVLYFLTTWLPNAYRGRANARYAVGALLAFSLSGPLSAPLLGMQGTAGLHGWQWMFLVEGAASVCVGIFAFFWLNNTIADATWLTGREKDALTTALQEERRAVAASYGQERPRWYMTMRDPRIIVLTAIYFTVQMSIYANTFWLPSIVRGMGNLSDLSVGLLSSIPWVCAIGSMFLLARIGDRTGRRRMLLVGALLAAAFGSLGAAYTAPVLALVCLSVAAMGFKSISPIFWPIVQRSVHPVAVGFTVAIINSIANLGGFVAPYGFGLVQERTGSTQLGLVGLAILSLIAAFLCIWVRDSRTSGDPADGVAEPGPSTRPDSPSESRS</sequence>
<accession>A0ABV1KG95</accession>
<comment type="subcellular location">
    <subcellularLocation>
        <location evidence="1">Cell membrane</location>
        <topology evidence="1">Multi-pass membrane protein</topology>
    </subcellularLocation>
</comment>
<dbReference type="InterPro" id="IPR011701">
    <property type="entry name" value="MFS"/>
</dbReference>
<feature type="transmembrane region" description="Helical" evidence="7">
    <location>
        <begin position="103"/>
        <end position="128"/>
    </location>
</feature>
<feature type="transmembrane region" description="Helical" evidence="7">
    <location>
        <begin position="78"/>
        <end position="97"/>
    </location>
</feature>
<feature type="region of interest" description="Disordered" evidence="6">
    <location>
        <begin position="421"/>
        <end position="445"/>
    </location>
</feature>
<dbReference type="CDD" id="cd17319">
    <property type="entry name" value="MFS_ExuT_GudP_like"/>
    <property type="match status" value="1"/>
</dbReference>
<keyword evidence="4 7" id="KW-1133">Transmembrane helix</keyword>
<organism evidence="9 10">
    <name type="scientific">Pseudonocardia nematodicida</name>
    <dbReference type="NCBI Taxonomy" id="1206997"/>
    <lineage>
        <taxon>Bacteria</taxon>
        <taxon>Bacillati</taxon>
        <taxon>Actinomycetota</taxon>
        <taxon>Actinomycetes</taxon>
        <taxon>Pseudonocardiales</taxon>
        <taxon>Pseudonocardiaceae</taxon>
        <taxon>Pseudonocardia</taxon>
    </lineage>
</organism>
<keyword evidence="2" id="KW-0813">Transport</keyword>
<dbReference type="Pfam" id="PF07690">
    <property type="entry name" value="MFS_1"/>
    <property type="match status" value="1"/>
</dbReference>
<feature type="transmembrane region" description="Helical" evidence="7">
    <location>
        <begin position="241"/>
        <end position="263"/>
    </location>
</feature>
<proteinExistence type="predicted"/>
<evidence type="ECO:0000256" key="3">
    <source>
        <dbReference type="ARBA" id="ARBA00022692"/>
    </source>
</evidence>
<evidence type="ECO:0000256" key="2">
    <source>
        <dbReference type="ARBA" id="ARBA00022448"/>
    </source>
</evidence>
<dbReference type="InterPro" id="IPR036259">
    <property type="entry name" value="MFS_trans_sf"/>
</dbReference>
<name>A0ABV1KG95_9PSEU</name>
<dbReference type="EMBL" id="JBEDNQ010000010">
    <property type="protein sequence ID" value="MEQ3553482.1"/>
    <property type="molecule type" value="Genomic_DNA"/>
</dbReference>
<dbReference type="Proteomes" id="UP001494902">
    <property type="component" value="Unassembled WGS sequence"/>
</dbReference>
<evidence type="ECO:0000256" key="1">
    <source>
        <dbReference type="ARBA" id="ARBA00004651"/>
    </source>
</evidence>
<keyword evidence="5 7" id="KW-0472">Membrane</keyword>
<dbReference type="SUPFAM" id="SSF103473">
    <property type="entry name" value="MFS general substrate transporter"/>
    <property type="match status" value="1"/>
</dbReference>
<feature type="domain" description="Major facilitator superfamily (MFS) profile" evidence="8">
    <location>
        <begin position="12"/>
        <end position="420"/>
    </location>
</feature>
<protein>
    <submittedName>
        <fullName evidence="9">MFS transporter</fullName>
    </submittedName>
</protein>
<feature type="transmembrane region" description="Helical" evidence="7">
    <location>
        <begin position="307"/>
        <end position="324"/>
    </location>
</feature>
<dbReference type="Gene3D" id="1.20.1250.20">
    <property type="entry name" value="MFS general substrate transporter like domains"/>
    <property type="match status" value="2"/>
</dbReference>
<dbReference type="PANTHER" id="PTHR43791">
    <property type="entry name" value="PERMEASE-RELATED"/>
    <property type="match status" value="1"/>
</dbReference>
<dbReference type="RefSeq" id="WP_349300549.1">
    <property type="nucleotide sequence ID" value="NZ_JBEDNQ010000010.1"/>
</dbReference>
<dbReference type="PANTHER" id="PTHR43791:SF36">
    <property type="entry name" value="TRANSPORTER, PUTATIVE (AFU_ORTHOLOGUE AFUA_6G08340)-RELATED"/>
    <property type="match status" value="1"/>
</dbReference>
<evidence type="ECO:0000259" key="8">
    <source>
        <dbReference type="PROSITE" id="PS50850"/>
    </source>
</evidence>
<comment type="caution">
    <text evidence="9">The sequence shown here is derived from an EMBL/GenBank/DDBJ whole genome shotgun (WGS) entry which is preliminary data.</text>
</comment>
<keyword evidence="10" id="KW-1185">Reference proteome</keyword>
<evidence type="ECO:0000256" key="5">
    <source>
        <dbReference type="ARBA" id="ARBA00023136"/>
    </source>
</evidence>
<keyword evidence="3 7" id="KW-0812">Transmembrane</keyword>
<feature type="transmembrane region" description="Helical" evidence="7">
    <location>
        <begin position="330"/>
        <end position="353"/>
    </location>
</feature>
<dbReference type="PROSITE" id="PS50850">
    <property type="entry name" value="MFS"/>
    <property type="match status" value="1"/>
</dbReference>
<evidence type="ECO:0000313" key="9">
    <source>
        <dbReference type="EMBL" id="MEQ3553482.1"/>
    </source>
</evidence>
<feature type="transmembrane region" description="Helical" evidence="7">
    <location>
        <begin position="43"/>
        <end position="62"/>
    </location>
</feature>
<evidence type="ECO:0000256" key="7">
    <source>
        <dbReference type="SAM" id="Phobius"/>
    </source>
</evidence>